<dbReference type="Pfam" id="PF00561">
    <property type="entry name" value="Abhydrolase_1"/>
    <property type="match status" value="1"/>
</dbReference>
<dbReference type="GO" id="GO:0003677">
    <property type="term" value="F:DNA binding"/>
    <property type="evidence" value="ECO:0007669"/>
    <property type="project" value="InterPro"/>
</dbReference>
<feature type="domain" description="HTH luxR-type" evidence="1">
    <location>
        <begin position="188"/>
        <end position="245"/>
    </location>
</feature>
<dbReference type="Proteomes" id="UP000471435">
    <property type="component" value="Unassembled WGS sequence"/>
</dbReference>
<dbReference type="SMART" id="SM00421">
    <property type="entry name" value="HTH_LUXR"/>
    <property type="match status" value="1"/>
</dbReference>
<dbReference type="SUPFAM" id="SSF53474">
    <property type="entry name" value="alpha/beta-Hydrolases"/>
    <property type="match status" value="1"/>
</dbReference>
<dbReference type="Gene3D" id="3.40.50.1820">
    <property type="entry name" value="alpha/beta hydrolase"/>
    <property type="match status" value="1"/>
</dbReference>
<dbReference type="SUPFAM" id="SSF46894">
    <property type="entry name" value="C-terminal effector domain of the bipartite response regulators"/>
    <property type="match status" value="1"/>
</dbReference>
<gene>
    <name evidence="2" type="ORF">GRI43_08120</name>
</gene>
<evidence type="ECO:0000313" key="3">
    <source>
        <dbReference type="Proteomes" id="UP000471435"/>
    </source>
</evidence>
<dbReference type="OrthoDB" id="8107794at2"/>
<dbReference type="Gene3D" id="1.10.10.10">
    <property type="entry name" value="Winged helix-like DNA-binding domain superfamily/Winged helix DNA-binding domain"/>
    <property type="match status" value="1"/>
</dbReference>
<dbReference type="InterPro" id="IPR029058">
    <property type="entry name" value="AB_hydrolase_fold"/>
</dbReference>
<sequence>MTEATRDQMLQDVVAKAYAAIASPEEFVELLHEVVAAEGELKQISGPIDMHFENAESILDKMYPLRSSDFAGLTTVQSQPLDCDLAIDRDFRVVAVNPKLFPTGELAVGQPIPDWLFNHLTDKEDKERLRCSNAGGDAGFIQLHTSAEDEKGRWFSIETDTSGEVPINSFTVVRLRWSERSAEAFQRALKLTGTEIALTRHLVEGGSVREFAEARGRSIGTARNQLKALQRKLSIGSKEDLLLLYAGFVHSLELPDHSAAPVDHVCENIFTAADGSKIAWEEFGDPEGRPVLFFHALEGPLVTNRVADAAVNAGLRFIAPWRPFYGATTGTKPSTDSPRQFASRMPEFLEYIGAARPVCVGTQAGTPFLLAMAQLGPERIQAALLVGPFMPIAKHSDYGFLPARQRVHFRISRMAPGLARVYMRAMLASMGTGDFHRFVDDYYEACPRELETVRDPEVVRRFRLAAGYGLKSGPDGAIDTMLNWSSDYSSSFAALRVPFTILVGDNDSNAPPDFVAMSCARLGLENAKIIDDAGSFLMQDQPAIVMEQIRQQF</sequence>
<dbReference type="AlphaFoldDB" id="A0A6I4V0X8"/>
<dbReference type="EMBL" id="WTYP01000001">
    <property type="protein sequence ID" value="MXP47355.1"/>
    <property type="molecule type" value="Genomic_DNA"/>
</dbReference>
<dbReference type="GO" id="GO:0006355">
    <property type="term" value="P:regulation of DNA-templated transcription"/>
    <property type="evidence" value="ECO:0007669"/>
    <property type="project" value="InterPro"/>
</dbReference>
<proteinExistence type="predicted"/>
<dbReference type="RefSeq" id="WP_160730483.1">
    <property type="nucleotide sequence ID" value="NZ_WTYP01000001.1"/>
</dbReference>
<dbReference type="InterPro" id="IPR000792">
    <property type="entry name" value="Tscrpt_reg_LuxR_C"/>
</dbReference>
<protein>
    <recommendedName>
        <fullName evidence="1">HTH luxR-type domain-containing protein</fullName>
    </recommendedName>
</protein>
<organism evidence="2 3">
    <name type="scientific">Pontixanthobacter luteolus</name>
    <dbReference type="NCBI Taxonomy" id="295089"/>
    <lineage>
        <taxon>Bacteria</taxon>
        <taxon>Pseudomonadati</taxon>
        <taxon>Pseudomonadota</taxon>
        <taxon>Alphaproteobacteria</taxon>
        <taxon>Sphingomonadales</taxon>
        <taxon>Erythrobacteraceae</taxon>
        <taxon>Pontixanthobacter</taxon>
    </lineage>
</organism>
<dbReference type="InterPro" id="IPR036388">
    <property type="entry name" value="WH-like_DNA-bd_sf"/>
</dbReference>
<dbReference type="InterPro" id="IPR016032">
    <property type="entry name" value="Sig_transdc_resp-reg_C-effctor"/>
</dbReference>
<keyword evidence="3" id="KW-1185">Reference proteome</keyword>
<accession>A0A6I4V0X8</accession>
<evidence type="ECO:0000259" key="1">
    <source>
        <dbReference type="SMART" id="SM00421"/>
    </source>
</evidence>
<name>A0A6I4V0X8_9SPHN</name>
<comment type="caution">
    <text evidence="2">The sequence shown here is derived from an EMBL/GenBank/DDBJ whole genome shotgun (WGS) entry which is preliminary data.</text>
</comment>
<evidence type="ECO:0000313" key="2">
    <source>
        <dbReference type="EMBL" id="MXP47355.1"/>
    </source>
</evidence>
<reference evidence="2 3" key="1">
    <citation type="submission" date="2019-12" db="EMBL/GenBank/DDBJ databases">
        <title>Genomic-based taxomic classification of the family Erythrobacteraceae.</title>
        <authorList>
            <person name="Xu L."/>
        </authorList>
    </citation>
    <scope>NUCLEOTIDE SEQUENCE [LARGE SCALE GENOMIC DNA]</scope>
    <source>
        <strain evidence="2 3">SW-109</strain>
    </source>
</reference>
<dbReference type="InterPro" id="IPR000073">
    <property type="entry name" value="AB_hydrolase_1"/>
</dbReference>